<dbReference type="EMBL" id="MEIV01000051">
    <property type="protein sequence ID" value="PIT62426.1"/>
    <property type="molecule type" value="Genomic_DNA"/>
</dbReference>
<accession>A0A1X0TF54</accession>
<evidence type="ECO:0000313" key="2">
    <source>
        <dbReference type="Proteomes" id="UP000231094"/>
    </source>
</evidence>
<comment type="caution">
    <text evidence="1">The sequence shown here is derived from an EMBL/GenBank/DDBJ whole genome shotgun (WGS) entry which is preliminary data.</text>
</comment>
<organism evidence="1 2">
    <name type="scientific">Snodgrassella alvi</name>
    <dbReference type="NCBI Taxonomy" id="1196083"/>
    <lineage>
        <taxon>Bacteria</taxon>
        <taxon>Pseudomonadati</taxon>
        <taxon>Pseudomonadota</taxon>
        <taxon>Betaproteobacteria</taxon>
        <taxon>Neisseriales</taxon>
        <taxon>Neisseriaceae</taxon>
        <taxon>Snodgrassella</taxon>
    </lineage>
</organism>
<evidence type="ECO:0008006" key="3">
    <source>
        <dbReference type="Google" id="ProtNLM"/>
    </source>
</evidence>
<sequence>MYFVDRSAVVLKPAQAFLDWLKSTSDDLPELTLSQLQSNCTTLLVPEFETPEQVIGYIGERFNLIFEAELSAWEVERKLWPVLDIDQFWNFFTVEVHDMVLDLVDTDIHISPVYGEEQV</sequence>
<dbReference type="RefSeq" id="WP_078475149.1">
    <property type="nucleotide sequence ID" value="NZ_CP132374.1"/>
</dbReference>
<dbReference type="Proteomes" id="UP000231094">
    <property type="component" value="Unassembled WGS sequence"/>
</dbReference>
<reference evidence="1 2" key="1">
    <citation type="journal article" date="2017" name="MBio">
        <title>Type VI secretion-mediated competition in the bee gut microbiome.</title>
        <authorList>
            <person name="Steele M.I."/>
            <person name="Kwong W.K."/>
            <person name="Powell J.E."/>
            <person name="Whiteley M."/>
            <person name="Moran N.A."/>
        </authorList>
    </citation>
    <scope>NUCLEOTIDE SEQUENCE [LARGE SCALE GENOMIC DNA]</scope>
    <source>
        <strain evidence="1 2">PEB0171</strain>
    </source>
</reference>
<proteinExistence type="predicted"/>
<name>A0A1X0TF54_9NEIS</name>
<protein>
    <recommendedName>
        <fullName evidence="3">VacJ</fullName>
    </recommendedName>
</protein>
<dbReference type="AlphaFoldDB" id="A0A1X0TF54"/>
<gene>
    <name evidence="1" type="ORF">BHC47_04860</name>
</gene>
<evidence type="ECO:0000313" key="1">
    <source>
        <dbReference type="EMBL" id="PIT62426.1"/>
    </source>
</evidence>